<dbReference type="EMBL" id="BAAANL010000001">
    <property type="protein sequence ID" value="GAA1851998.1"/>
    <property type="molecule type" value="Genomic_DNA"/>
</dbReference>
<keyword evidence="5" id="KW-1185">Reference proteome</keyword>
<feature type="domain" description="Putative Flp pilus-assembly TadG-like N-terminal" evidence="3">
    <location>
        <begin position="56"/>
        <end position="103"/>
    </location>
</feature>
<accession>A0ABN2N4F3</accession>
<keyword evidence="2" id="KW-1133">Transmembrane helix</keyword>
<dbReference type="Pfam" id="PF13400">
    <property type="entry name" value="Tad"/>
    <property type="match status" value="1"/>
</dbReference>
<feature type="region of interest" description="Disordered" evidence="1">
    <location>
        <begin position="9"/>
        <end position="55"/>
    </location>
</feature>
<evidence type="ECO:0000313" key="4">
    <source>
        <dbReference type="EMBL" id="GAA1851998.1"/>
    </source>
</evidence>
<keyword evidence="2" id="KW-0812">Transmembrane</keyword>
<dbReference type="InterPro" id="IPR028087">
    <property type="entry name" value="Tad_N"/>
</dbReference>
<feature type="transmembrane region" description="Helical" evidence="2">
    <location>
        <begin position="58"/>
        <end position="79"/>
    </location>
</feature>
<evidence type="ECO:0000259" key="3">
    <source>
        <dbReference type="Pfam" id="PF13400"/>
    </source>
</evidence>
<dbReference type="Proteomes" id="UP001501094">
    <property type="component" value="Unassembled WGS sequence"/>
</dbReference>
<name>A0ABN2N4F3_9MICO</name>
<protein>
    <recommendedName>
        <fullName evidence="3">Putative Flp pilus-assembly TadG-like N-terminal domain-containing protein</fullName>
    </recommendedName>
</protein>
<evidence type="ECO:0000256" key="2">
    <source>
        <dbReference type="SAM" id="Phobius"/>
    </source>
</evidence>
<proteinExistence type="predicted"/>
<evidence type="ECO:0000256" key="1">
    <source>
        <dbReference type="SAM" id="MobiDB-lite"/>
    </source>
</evidence>
<evidence type="ECO:0000313" key="5">
    <source>
        <dbReference type="Proteomes" id="UP001501094"/>
    </source>
</evidence>
<reference evidence="4 5" key="1">
    <citation type="journal article" date="2019" name="Int. J. Syst. Evol. Microbiol.">
        <title>The Global Catalogue of Microorganisms (GCM) 10K type strain sequencing project: providing services to taxonomists for standard genome sequencing and annotation.</title>
        <authorList>
            <consortium name="The Broad Institute Genomics Platform"/>
            <consortium name="The Broad Institute Genome Sequencing Center for Infectious Disease"/>
            <person name="Wu L."/>
            <person name="Ma J."/>
        </authorList>
    </citation>
    <scope>NUCLEOTIDE SEQUENCE [LARGE SCALE GENOMIC DNA]</scope>
    <source>
        <strain evidence="4 5">JCM 14326</strain>
    </source>
</reference>
<keyword evidence="2" id="KW-0472">Membrane</keyword>
<comment type="caution">
    <text evidence="4">The sequence shown here is derived from an EMBL/GenBank/DDBJ whole genome shotgun (WGS) entry which is preliminary data.</text>
</comment>
<organism evidence="4 5">
    <name type="scientific">Myceligenerans crystallogenes</name>
    <dbReference type="NCBI Taxonomy" id="316335"/>
    <lineage>
        <taxon>Bacteria</taxon>
        <taxon>Bacillati</taxon>
        <taxon>Actinomycetota</taxon>
        <taxon>Actinomycetes</taxon>
        <taxon>Micrococcales</taxon>
        <taxon>Promicromonosporaceae</taxon>
        <taxon>Myceligenerans</taxon>
    </lineage>
</organism>
<sequence>MSAAVVTTVAASGRRGGCRPAQPMNRTTTEQAKGRASAMHPQKNRAGSAPDPRERGSISSWFITGSFVLILGVGIAVDLTGQVHTQVRANNVAAQAARVGGQQLGGGSISGGTPQVDAGMAAQAAQAYLAGAGMSGTVGVPGGAVVVVDTRDTYQPKFLSMIGISSMPVSGHGESRSIRVVDGAEQ</sequence>
<gene>
    <name evidence="4" type="ORF">GCM10009751_05680</name>
</gene>